<keyword evidence="2" id="KW-0285">Flavoprotein</keyword>
<evidence type="ECO:0000256" key="6">
    <source>
        <dbReference type="SAM" id="MobiDB-lite"/>
    </source>
</evidence>
<keyword evidence="3" id="KW-0288">FMN</keyword>
<dbReference type="OrthoDB" id="72788at2759"/>
<evidence type="ECO:0000313" key="8">
    <source>
        <dbReference type="EMBL" id="KAG0653481.1"/>
    </source>
</evidence>
<sequence>MADAAYADQPPTDVINPGVPDAPFYQPLSDPAPGTALSADEWPQNKQIPLLFQPLTVGKEAQITLKNRIVVAPMCQYSCAAEGSEAGVLTPWHLVHLGSFAVRGAALVMVEATSVLPNGRLSPQDSGLWNDRQAEALKPIFDFIRMQGAVPAIQLGHGGRKTSTLAPWLDASTIKKPLKSHVATNGAASGWTDNVWGPSAISYDEETFPTPKEMTLEQIDELKEAFRTATARAVKAGAKVIELHCAHGYLQTNFLSPVSNQRTDKYGGSLENRMRLSLEVLEIMKKEMPKDVSLWMRLSASEWWPEGEQDDQGEWISWGIEQSKAFCKEAVKRGVDLIDVSSGGNTPRQQIKLGPGYQVPFAEAIRKSFSDEERVPIASVGLITGGKQAEEILQNGQADVVSVARHFLRDPSLVFDWAQELGVVVNVPVQYQRAFTRMMTKPEDKKN</sequence>
<dbReference type="SUPFAM" id="SSF51395">
    <property type="entry name" value="FMN-linked oxidoreductases"/>
    <property type="match status" value="1"/>
</dbReference>
<dbReference type="GO" id="GO:0003959">
    <property type="term" value="F:NADPH dehydrogenase activity"/>
    <property type="evidence" value="ECO:0007669"/>
    <property type="project" value="InterPro"/>
</dbReference>
<dbReference type="GO" id="GO:0010181">
    <property type="term" value="F:FMN binding"/>
    <property type="evidence" value="ECO:0007669"/>
    <property type="project" value="InterPro"/>
</dbReference>
<keyword evidence="5" id="KW-0560">Oxidoreductase</keyword>
<dbReference type="CDD" id="cd02932">
    <property type="entry name" value="OYE_YqiM_FMN"/>
    <property type="match status" value="1"/>
</dbReference>
<evidence type="ECO:0000313" key="9">
    <source>
        <dbReference type="Proteomes" id="UP000777482"/>
    </source>
</evidence>
<comment type="cofactor">
    <cofactor evidence="1">
        <name>FMN</name>
        <dbReference type="ChEBI" id="CHEBI:58210"/>
    </cofactor>
</comment>
<feature type="domain" description="NADH:flavin oxidoreductase/NADH oxidase N-terminal" evidence="7">
    <location>
        <begin position="51"/>
        <end position="419"/>
    </location>
</feature>
<evidence type="ECO:0000256" key="4">
    <source>
        <dbReference type="ARBA" id="ARBA00022857"/>
    </source>
</evidence>
<dbReference type="EMBL" id="PUHQ01000200">
    <property type="protein sequence ID" value="KAG0653481.1"/>
    <property type="molecule type" value="Genomic_DNA"/>
</dbReference>
<feature type="region of interest" description="Disordered" evidence="6">
    <location>
        <begin position="1"/>
        <end position="27"/>
    </location>
</feature>
<evidence type="ECO:0000256" key="5">
    <source>
        <dbReference type="ARBA" id="ARBA00023002"/>
    </source>
</evidence>
<dbReference type="Gene3D" id="3.20.20.70">
    <property type="entry name" value="Aldolase class I"/>
    <property type="match status" value="1"/>
</dbReference>
<dbReference type="PANTHER" id="PTHR43303">
    <property type="entry name" value="NADPH DEHYDROGENASE C23G7.10C-RELATED"/>
    <property type="match status" value="1"/>
</dbReference>
<dbReference type="AlphaFoldDB" id="A0A9P6VRL1"/>
<organism evidence="8 9">
    <name type="scientific">Rhodotorula mucilaginosa</name>
    <name type="common">Yeast</name>
    <name type="synonym">Rhodotorula rubra</name>
    <dbReference type="NCBI Taxonomy" id="5537"/>
    <lineage>
        <taxon>Eukaryota</taxon>
        <taxon>Fungi</taxon>
        <taxon>Dikarya</taxon>
        <taxon>Basidiomycota</taxon>
        <taxon>Pucciniomycotina</taxon>
        <taxon>Microbotryomycetes</taxon>
        <taxon>Sporidiobolales</taxon>
        <taxon>Sporidiobolaceae</taxon>
        <taxon>Rhodotorula</taxon>
    </lineage>
</organism>
<dbReference type="Pfam" id="PF00724">
    <property type="entry name" value="Oxidored_FMN"/>
    <property type="match status" value="1"/>
</dbReference>
<proteinExistence type="predicted"/>
<dbReference type="InterPro" id="IPR013785">
    <property type="entry name" value="Aldolase_TIM"/>
</dbReference>
<keyword evidence="4" id="KW-0521">NADP</keyword>
<reference evidence="8 9" key="1">
    <citation type="submission" date="2020-11" db="EMBL/GenBank/DDBJ databases">
        <title>Kefir isolates.</title>
        <authorList>
            <person name="Marcisauskas S."/>
            <person name="Kim Y."/>
            <person name="Blasche S."/>
        </authorList>
    </citation>
    <scope>NUCLEOTIDE SEQUENCE [LARGE SCALE GENOMIC DNA]</scope>
    <source>
        <strain evidence="8 9">KR</strain>
    </source>
</reference>
<dbReference type="GO" id="GO:0050661">
    <property type="term" value="F:NADP binding"/>
    <property type="evidence" value="ECO:0007669"/>
    <property type="project" value="InterPro"/>
</dbReference>
<evidence type="ECO:0000256" key="1">
    <source>
        <dbReference type="ARBA" id="ARBA00001917"/>
    </source>
</evidence>
<dbReference type="PANTHER" id="PTHR43303:SF4">
    <property type="entry name" value="NADPH DEHYDROGENASE C23G7.10C-RELATED"/>
    <property type="match status" value="1"/>
</dbReference>
<protein>
    <recommendedName>
        <fullName evidence="7">NADH:flavin oxidoreductase/NADH oxidase N-terminal domain-containing protein</fullName>
    </recommendedName>
</protein>
<dbReference type="InterPro" id="IPR044152">
    <property type="entry name" value="YqjM-like"/>
</dbReference>
<evidence type="ECO:0000256" key="3">
    <source>
        <dbReference type="ARBA" id="ARBA00022643"/>
    </source>
</evidence>
<evidence type="ECO:0000256" key="2">
    <source>
        <dbReference type="ARBA" id="ARBA00022630"/>
    </source>
</evidence>
<name>A0A9P6VRL1_RHOMI</name>
<comment type="caution">
    <text evidence="8">The sequence shown here is derived from an EMBL/GenBank/DDBJ whole genome shotgun (WGS) entry which is preliminary data.</text>
</comment>
<keyword evidence="9" id="KW-1185">Reference proteome</keyword>
<dbReference type="InterPro" id="IPR001155">
    <property type="entry name" value="OxRdtase_FMN_N"/>
</dbReference>
<accession>A0A9P6VRL1</accession>
<dbReference type="Proteomes" id="UP000777482">
    <property type="component" value="Unassembled WGS sequence"/>
</dbReference>
<gene>
    <name evidence="8" type="ORF">C6P46_002752</name>
</gene>
<evidence type="ECO:0000259" key="7">
    <source>
        <dbReference type="Pfam" id="PF00724"/>
    </source>
</evidence>